<feature type="domain" description="HTH tetR-type" evidence="4">
    <location>
        <begin position="1"/>
        <end position="61"/>
    </location>
</feature>
<dbReference type="Proteomes" id="UP000831537">
    <property type="component" value="Chromosome"/>
</dbReference>
<keyword evidence="1" id="KW-0678">Repressor</keyword>
<evidence type="ECO:0000256" key="3">
    <source>
        <dbReference type="PROSITE-ProRule" id="PRU00335"/>
    </source>
</evidence>
<sequence length="270" mass="32158">METKQKLMQTALQLFADNGYSETSVQEIAKQTGISKGGFYSYFPSKIDLMLEMVDDYHQSIQNITREIDGTKAELASYLHGELEIWIEHRLFFHVIFKELPPKKDETFTKKMEQLHDTLHYHHQEYFYLTYGQQIAPYVTDLVIMLEGIMKEYMMYMMLHDKQMDARQLSSWISRQMDGIVQNLANQKPFLQGDEERTIEQLLEDTKEIVLQYQLSNQQMLLRTIDEINRHIHADRDPFQLELLIHYLKREKVIEIQTIQIEKMWKQGGL</sequence>
<evidence type="ECO:0000313" key="5">
    <source>
        <dbReference type="EMBL" id="UOQ84201.1"/>
    </source>
</evidence>
<name>A0ABY4GJ24_9BACI</name>
<dbReference type="InterPro" id="IPR023772">
    <property type="entry name" value="DNA-bd_HTH_TetR-type_CS"/>
</dbReference>
<dbReference type="InterPro" id="IPR001647">
    <property type="entry name" value="HTH_TetR"/>
</dbReference>
<dbReference type="EMBL" id="CP095071">
    <property type="protein sequence ID" value="UOQ84201.1"/>
    <property type="molecule type" value="Genomic_DNA"/>
</dbReference>
<dbReference type="PANTHER" id="PTHR43479:SF22">
    <property type="entry name" value="TRANSCRIPTIONAL REGULATOR, TETR FAMILY"/>
    <property type="match status" value="1"/>
</dbReference>
<organism evidence="5 6">
    <name type="scientific">Gracilibacillus salinarum</name>
    <dbReference type="NCBI Taxonomy" id="2932255"/>
    <lineage>
        <taxon>Bacteria</taxon>
        <taxon>Bacillati</taxon>
        <taxon>Bacillota</taxon>
        <taxon>Bacilli</taxon>
        <taxon>Bacillales</taxon>
        <taxon>Bacillaceae</taxon>
        <taxon>Gracilibacillus</taxon>
    </lineage>
</organism>
<evidence type="ECO:0000256" key="1">
    <source>
        <dbReference type="ARBA" id="ARBA00022491"/>
    </source>
</evidence>
<dbReference type="SUPFAM" id="SSF46689">
    <property type="entry name" value="Homeodomain-like"/>
    <property type="match status" value="1"/>
</dbReference>
<dbReference type="Pfam" id="PF00440">
    <property type="entry name" value="TetR_N"/>
    <property type="match status" value="1"/>
</dbReference>
<dbReference type="InterPro" id="IPR050624">
    <property type="entry name" value="HTH-type_Tx_Regulator"/>
</dbReference>
<gene>
    <name evidence="5" type="ORF">MUN87_16015</name>
</gene>
<keyword evidence="6" id="KW-1185">Reference proteome</keyword>
<reference evidence="5 6" key="1">
    <citation type="submission" date="2022-04" db="EMBL/GenBank/DDBJ databases">
        <title>Gracilibacillus sp. isolated from saltern.</title>
        <authorList>
            <person name="Won M."/>
            <person name="Lee C.-M."/>
            <person name="Woen H.-Y."/>
            <person name="Kwon S.-W."/>
        </authorList>
    </citation>
    <scope>NUCLEOTIDE SEQUENCE [LARGE SCALE GENOMIC DNA]</scope>
    <source>
        <strain evidence="5 6">SSPM10-3</strain>
    </source>
</reference>
<dbReference type="Gene3D" id="1.10.357.10">
    <property type="entry name" value="Tetracycline Repressor, domain 2"/>
    <property type="match status" value="1"/>
</dbReference>
<evidence type="ECO:0000256" key="2">
    <source>
        <dbReference type="ARBA" id="ARBA00023125"/>
    </source>
</evidence>
<protein>
    <submittedName>
        <fullName evidence="5">TetR/AcrR family transcriptional regulator</fullName>
    </submittedName>
</protein>
<dbReference type="RefSeq" id="WP_244741643.1">
    <property type="nucleotide sequence ID" value="NZ_CP095071.1"/>
</dbReference>
<dbReference type="PROSITE" id="PS50977">
    <property type="entry name" value="HTH_TETR_2"/>
    <property type="match status" value="1"/>
</dbReference>
<dbReference type="PRINTS" id="PR00455">
    <property type="entry name" value="HTHTETR"/>
</dbReference>
<proteinExistence type="predicted"/>
<dbReference type="InterPro" id="IPR009057">
    <property type="entry name" value="Homeodomain-like_sf"/>
</dbReference>
<dbReference type="PANTHER" id="PTHR43479">
    <property type="entry name" value="ACREF/ENVCD OPERON REPRESSOR-RELATED"/>
    <property type="match status" value="1"/>
</dbReference>
<accession>A0ABY4GJ24</accession>
<dbReference type="PROSITE" id="PS01081">
    <property type="entry name" value="HTH_TETR_1"/>
    <property type="match status" value="1"/>
</dbReference>
<keyword evidence="2 3" id="KW-0238">DNA-binding</keyword>
<evidence type="ECO:0000259" key="4">
    <source>
        <dbReference type="PROSITE" id="PS50977"/>
    </source>
</evidence>
<feature type="DNA-binding region" description="H-T-H motif" evidence="3">
    <location>
        <begin position="24"/>
        <end position="43"/>
    </location>
</feature>
<evidence type="ECO:0000313" key="6">
    <source>
        <dbReference type="Proteomes" id="UP000831537"/>
    </source>
</evidence>